<organism evidence="5 6">
    <name type="scientific">Streptomyces peucetius</name>
    <dbReference type="NCBI Taxonomy" id="1950"/>
    <lineage>
        <taxon>Bacteria</taxon>
        <taxon>Bacillati</taxon>
        <taxon>Actinomycetota</taxon>
        <taxon>Actinomycetes</taxon>
        <taxon>Kitasatosporales</taxon>
        <taxon>Streptomycetaceae</taxon>
        <taxon>Streptomyces</taxon>
    </lineage>
</organism>
<dbReference type="SMART" id="SM01043">
    <property type="entry name" value="BTAD"/>
    <property type="match status" value="1"/>
</dbReference>
<evidence type="ECO:0000256" key="1">
    <source>
        <dbReference type="ARBA" id="ARBA00023012"/>
    </source>
</evidence>
<dbReference type="InterPro" id="IPR051677">
    <property type="entry name" value="AfsR-DnrI-RedD_regulator"/>
</dbReference>
<feature type="domain" description="Bacterial transcriptional activator" evidence="4">
    <location>
        <begin position="54"/>
        <end position="199"/>
    </location>
</feature>
<keyword evidence="1" id="KW-0902">Two-component regulatory system</keyword>
<evidence type="ECO:0000259" key="4">
    <source>
        <dbReference type="SMART" id="SM01043"/>
    </source>
</evidence>
<dbReference type="InterPro" id="IPR005158">
    <property type="entry name" value="BTAD"/>
</dbReference>
<protein>
    <submittedName>
        <fullName evidence="5">Transcriptional regulator</fullName>
    </submittedName>
</protein>
<dbReference type="Proteomes" id="UP001163878">
    <property type="component" value="Chromosome"/>
</dbReference>
<keyword evidence="2" id="KW-0805">Transcription regulation</keyword>
<evidence type="ECO:0000256" key="3">
    <source>
        <dbReference type="ARBA" id="ARBA00023163"/>
    </source>
</evidence>
<dbReference type="EMBL" id="CP107567">
    <property type="protein sequence ID" value="UYQ63468.1"/>
    <property type="molecule type" value="Genomic_DNA"/>
</dbReference>
<dbReference type="PANTHER" id="PTHR35807">
    <property type="entry name" value="TRANSCRIPTIONAL REGULATOR REDD-RELATED"/>
    <property type="match status" value="1"/>
</dbReference>
<evidence type="ECO:0000313" key="6">
    <source>
        <dbReference type="Proteomes" id="UP001163878"/>
    </source>
</evidence>
<dbReference type="RefSeq" id="WP_264245776.1">
    <property type="nucleotide sequence ID" value="NZ_CP107567.1"/>
</dbReference>
<gene>
    <name evidence="5" type="ORF">OGH68_19715</name>
</gene>
<dbReference type="SUPFAM" id="SSF48452">
    <property type="entry name" value="TPR-like"/>
    <property type="match status" value="1"/>
</dbReference>
<proteinExistence type="predicted"/>
<dbReference type="InterPro" id="IPR011990">
    <property type="entry name" value="TPR-like_helical_dom_sf"/>
</dbReference>
<evidence type="ECO:0000313" key="5">
    <source>
        <dbReference type="EMBL" id="UYQ63468.1"/>
    </source>
</evidence>
<evidence type="ECO:0000256" key="2">
    <source>
        <dbReference type="ARBA" id="ARBA00023015"/>
    </source>
</evidence>
<dbReference type="Pfam" id="PF03704">
    <property type="entry name" value="BTAD"/>
    <property type="match status" value="1"/>
</dbReference>
<dbReference type="PANTHER" id="PTHR35807:SF1">
    <property type="entry name" value="TRANSCRIPTIONAL REGULATOR REDD"/>
    <property type="match status" value="1"/>
</dbReference>
<accession>A0ABY6I910</accession>
<name>A0ABY6I910_STRPE</name>
<reference evidence="5" key="1">
    <citation type="submission" date="2022-10" db="EMBL/GenBank/DDBJ databases">
        <title>Cytochrome P450 Catalyzes Benzene Ring Formation in the Biosynthesis of Trialkyl-Substituted Aromatic Polyketides.</title>
        <authorList>
            <person name="Zhao E."/>
            <person name="Ge H."/>
        </authorList>
    </citation>
    <scope>NUCLEOTIDE SEQUENCE</scope>
    <source>
        <strain evidence="5">NA0869</strain>
    </source>
</reference>
<dbReference type="Gene3D" id="1.25.40.10">
    <property type="entry name" value="Tetratricopeptide repeat domain"/>
    <property type="match status" value="1"/>
</dbReference>
<sequence length="233" mass="25484">MWDEPPTSATANIRSHLTGLRRDLDEAEPGLSGRLKTYRGVQSGYGLQILPDEFDVPKFTLGARKGRTLLLRGDVEPAIAELEQAVALWRGTFGQDLPSTRWFDAHVTGLNNARFDAYQDLFTACVLAGRTGALSYRIESVLAEAPYRQRLWELLAAVHCIDGDAAGALCVIKRCQAMFADDLGLDLPPHVDAMRDAALRWDRDQAMRLVAGHLLSAGSGGRQGITVPLQGRS</sequence>
<keyword evidence="3" id="KW-0804">Transcription</keyword>
<keyword evidence="6" id="KW-1185">Reference proteome</keyword>